<organism evidence="1">
    <name type="scientific">hydrothermal vent metagenome</name>
    <dbReference type="NCBI Taxonomy" id="652676"/>
    <lineage>
        <taxon>unclassified sequences</taxon>
        <taxon>metagenomes</taxon>
        <taxon>ecological metagenomes</taxon>
    </lineage>
</organism>
<sequence length="24" mass="2820">MHINYNNTSTEERIQALKSKVETL</sequence>
<dbReference type="EMBL" id="UOFI01000044">
    <property type="protein sequence ID" value="VAW63640.1"/>
    <property type="molecule type" value="Genomic_DNA"/>
</dbReference>
<gene>
    <name evidence="1" type="ORF">MNBD_GAMMA09-1092</name>
</gene>
<proteinExistence type="predicted"/>
<feature type="non-terminal residue" evidence="1">
    <location>
        <position position="24"/>
    </location>
</feature>
<accession>A0A3B0XGB6</accession>
<dbReference type="AlphaFoldDB" id="A0A3B0XGB6"/>
<protein>
    <submittedName>
        <fullName evidence="1">Uncharacterized protein</fullName>
    </submittedName>
</protein>
<name>A0A3B0XGB6_9ZZZZ</name>
<reference evidence="1" key="1">
    <citation type="submission" date="2018-06" db="EMBL/GenBank/DDBJ databases">
        <authorList>
            <person name="Zhirakovskaya E."/>
        </authorList>
    </citation>
    <scope>NUCLEOTIDE SEQUENCE</scope>
</reference>
<evidence type="ECO:0000313" key="1">
    <source>
        <dbReference type="EMBL" id="VAW63640.1"/>
    </source>
</evidence>